<keyword evidence="14" id="KW-1071">Ligand-gated ion channel</keyword>
<reference evidence="20" key="2">
    <citation type="submission" date="2025-09" db="UniProtKB">
        <authorList>
            <consortium name="Ensembl"/>
        </authorList>
    </citation>
    <scope>IDENTIFICATION</scope>
</reference>
<evidence type="ECO:0000256" key="4">
    <source>
        <dbReference type="ARBA" id="ARBA00022566"/>
    </source>
</evidence>
<dbReference type="FunFam" id="2.60.120.10:FF:000002">
    <property type="entry name" value="Cyclic nucleotide gated channel alpha 1a"/>
    <property type="match status" value="1"/>
</dbReference>
<evidence type="ECO:0000256" key="3">
    <source>
        <dbReference type="ARBA" id="ARBA00022535"/>
    </source>
</evidence>
<evidence type="ECO:0000256" key="16">
    <source>
        <dbReference type="SAM" id="Coils"/>
    </source>
</evidence>
<dbReference type="InterPro" id="IPR032406">
    <property type="entry name" value="CLZ_dom"/>
</dbReference>
<evidence type="ECO:0000256" key="6">
    <source>
        <dbReference type="ARBA" id="ARBA00022692"/>
    </source>
</evidence>
<dbReference type="PANTHER" id="PTHR45638">
    <property type="entry name" value="CYCLIC NUCLEOTIDE-GATED CATION CHANNEL SUBUNIT A"/>
    <property type="match status" value="1"/>
</dbReference>
<keyword evidence="21" id="KW-1185">Reference proteome</keyword>
<dbReference type="PANTHER" id="PTHR45638:SF3">
    <property type="entry name" value="CYCLIC NUCLEOTIDE-GATED OLFACTORY CHANNEL"/>
    <property type="match status" value="1"/>
</dbReference>
<gene>
    <name evidence="20" type="primary">CNGA2</name>
    <name evidence="20" type="synonym">LOC115154514</name>
</gene>
<dbReference type="FunFam" id="1.10.287.70:FF:000030">
    <property type="entry name" value="Cyclic nucleotide-gated channel alpha 3"/>
    <property type="match status" value="1"/>
</dbReference>
<keyword evidence="7" id="KW-0552">Olfaction</keyword>
<keyword evidence="6 18" id="KW-0812">Transmembrane</keyword>
<dbReference type="InterPro" id="IPR050866">
    <property type="entry name" value="CNG_cation_channel"/>
</dbReference>
<keyword evidence="9 18" id="KW-1133">Transmembrane helix</keyword>
<feature type="coiled-coil region" evidence="16">
    <location>
        <begin position="578"/>
        <end position="623"/>
    </location>
</feature>
<keyword evidence="11" id="KW-0406">Ion transport</keyword>
<sequence length="674" mass="77128">MTGQVADRDLSPHRLSVKTTVEEEPERERAESTLSRWVTQRGLHRVLVLELYFFAACILYAYIQLFLLVNLVVILREWAHRSLLEEEERPDSFLERFRGPELRTAPSRISNTQPDANGNNTKGRFSLIKIHRLLSILFFPSMCRACFDKLQTSNYICWLVLDYLSDAVYILDTCVRLRTGFLEQGLLVKDLSKLRDSYVRTFQFKLDVVSILPTDLAYISTGIHTPELRFNRLLRFPRMFEFFDRTETRTNYPNIFRICNLVLYILVIIHWNACIYFAISKSLGFGSDTWVYPNISNPEYGSLTRGYVYCLYWSTLTLTTIGEMPAPVRDEEYLFVVFDFLVGVLIFATIVGNVGSMISNMNATRAEFQARIDAIKHYMHFRRVSKELEARVIKWFDYLWTNKKAVDEQEVLKNLPNKLRAEIAINVHLETLKKVRIFQDCEAGLLVELVLKLRPQVYSPGDYICRKGDIGKEMYIIKEGKLAVVANDGVTQYALLTAGSCFGEISILNIQGSKMGNRRTANIRSIGYSDLFCLSKDDLMEAVTEYPDAKKVLEERGKEILMKEGLLDENAEAGRLGGEDTEEKVERLESSLDTLQTRFARLLSEYTATQQRLKRRITNLERQLCHTGCGILSDADLSDEDSASEAEADTLAAANTVEQGDHGNDEPTESTVQT</sequence>
<protein>
    <submittedName>
        <fullName evidence="20">Cyclic nucleotide gated channel subunit alpha 2</fullName>
    </submittedName>
</protein>
<dbReference type="InterPro" id="IPR000595">
    <property type="entry name" value="cNMP-bd_dom"/>
</dbReference>
<evidence type="ECO:0000259" key="19">
    <source>
        <dbReference type="PROSITE" id="PS50042"/>
    </source>
</evidence>
<reference evidence="20" key="1">
    <citation type="submission" date="2025-08" db="UniProtKB">
        <authorList>
            <consortium name="Ensembl"/>
        </authorList>
    </citation>
    <scope>IDENTIFICATION</scope>
</reference>
<dbReference type="GO" id="GO:0007608">
    <property type="term" value="P:sensory perception of smell"/>
    <property type="evidence" value="ECO:0007669"/>
    <property type="project" value="UniProtKB-KW"/>
</dbReference>
<dbReference type="FunFam" id="1.20.5.300:FF:000002">
    <property type="entry name" value="Cyclic nucleotide-gated channel alpha 3"/>
    <property type="match status" value="1"/>
</dbReference>
<comment type="subcellular location">
    <subcellularLocation>
        <location evidence="1">Membrane</location>
        <topology evidence="1">Multi-pass membrane protein</topology>
    </subcellularLocation>
</comment>
<evidence type="ECO:0000256" key="12">
    <source>
        <dbReference type="ARBA" id="ARBA00023136"/>
    </source>
</evidence>
<evidence type="ECO:0000313" key="21">
    <source>
        <dbReference type="Proteomes" id="UP000472277"/>
    </source>
</evidence>
<evidence type="ECO:0000313" key="20">
    <source>
        <dbReference type="Ensembl" id="ENSSTUP00000066871.1"/>
    </source>
</evidence>
<dbReference type="SUPFAM" id="SSF51206">
    <property type="entry name" value="cAMP-binding domain-like"/>
    <property type="match status" value="1"/>
</dbReference>
<dbReference type="CDD" id="cd00038">
    <property type="entry name" value="CAP_ED"/>
    <property type="match status" value="1"/>
</dbReference>
<evidence type="ECO:0000256" key="14">
    <source>
        <dbReference type="ARBA" id="ARBA00023286"/>
    </source>
</evidence>
<evidence type="ECO:0000256" key="11">
    <source>
        <dbReference type="ARBA" id="ARBA00023065"/>
    </source>
</evidence>
<dbReference type="PROSITE" id="PS00888">
    <property type="entry name" value="CNMP_BINDING_1"/>
    <property type="match status" value="1"/>
</dbReference>
<dbReference type="GO" id="GO:0005223">
    <property type="term" value="F:intracellularly cGMP-activated cation channel activity"/>
    <property type="evidence" value="ECO:0007669"/>
    <property type="project" value="TreeGrafter"/>
</dbReference>
<dbReference type="Pfam" id="PF00520">
    <property type="entry name" value="Ion_trans"/>
    <property type="match status" value="1"/>
</dbReference>
<dbReference type="Gene3D" id="1.20.5.300">
    <property type="match status" value="1"/>
</dbReference>
<feature type="transmembrane region" description="Helical" evidence="18">
    <location>
        <begin position="51"/>
        <end position="75"/>
    </location>
</feature>
<dbReference type="Ensembl" id="ENSSTUT00000070905.1">
    <property type="protein sequence ID" value="ENSSTUP00000066871.1"/>
    <property type="gene ID" value="ENSSTUG00000029087.1"/>
</dbReference>
<dbReference type="PROSITE" id="PS50042">
    <property type="entry name" value="CNMP_BINDING_3"/>
    <property type="match status" value="1"/>
</dbReference>
<evidence type="ECO:0000256" key="5">
    <source>
        <dbReference type="ARBA" id="ARBA00022606"/>
    </source>
</evidence>
<evidence type="ECO:0000256" key="7">
    <source>
        <dbReference type="ARBA" id="ARBA00022725"/>
    </source>
</evidence>
<dbReference type="GO" id="GO:0005222">
    <property type="term" value="F:intracellularly cAMP-activated cation channel activity"/>
    <property type="evidence" value="ECO:0007669"/>
    <property type="project" value="TreeGrafter"/>
</dbReference>
<feature type="transmembrane region" description="Helical" evidence="18">
    <location>
        <begin position="333"/>
        <end position="355"/>
    </location>
</feature>
<feature type="transmembrane region" description="Helical" evidence="18">
    <location>
        <begin position="255"/>
        <end position="279"/>
    </location>
</feature>
<dbReference type="Proteomes" id="UP000472277">
    <property type="component" value="Chromosome 19"/>
</dbReference>
<evidence type="ECO:0000256" key="2">
    <source>
        <dbReference type="ARBA" id="ARBA00022448"/>
    </source>
</evidence>
<dbReference type="GO" id="GO:0017071">
    <property type="term" value="C:intracellular cyclic nucleotide activated cation channel complex"/>
    <property type="evidence" value="ECO:0007669"/>
    <property type="project" value="TreeGrafter"/>
</dbReference>
<evidence type="ECO:0000256" key="9">
    <source>
        <dbReference type="ARBA" id="ARBA00022989"/>
    </source>
</evidence>
<dbReference type="Gene3D" id="1.10.287.630">
    <property type="entry name" value="Helix hairpin bin"/>
    <property type="match status" value="1"/>
</dbReference>
<keyword evidence="3" id="KW-0140">cGMP</keyword>
<keyword evidence="13" id="KW-0114">cAMP</keyword>
<feature type="domain" description="Cyclic nucleotide-binding" evidence="19">
    <location>
        <begin position="437"/>
        <end position="551"/>
    </location>
</feature>
<keyword evidence="8" id="KW-0547">Nucleotide-binding</keyword>
<evidence type="ECO:0000256" key="1">
    <source>
        <dbReference type="ARBA" id="ARBA00004141"/>
    </source>
</evidence>
<evidence type="ECO:0000256" key="17">
    <source>
        <dbReference type="SAM" id="MobiDB-lite"/>
    </source>
</evidence>
<dbReference type="GO" id="GO:0044877">
    <property type="term" value="F:protein-containing complex binding"/>
    <property type="evidence" value="ECO:0007669"/>
    <property type="project" value="TreeGrafter"/>
</dbReference>
<evidence type="ECO:0000256" key="10">
    <source>
        <dbReference type="ARBA" id="ARBA00022992"/>
    </source>
</evidence>
<dbReference type="AlphaFoldDB" id="A0A674B7L0"/>
<dbReference type="Pfam" id="PF00027">
    <property type="entry name" value="cNMP_binding"/>
    <property type="match status" value="1"/>
</dbReference>
<name>A0A674B7L0_SALTR</name>
<proteinExistence type="predicted"/>
<dbReference type="InterPro" id="IPR018488">
    <property type="entry name" value="cNMP-bd_CS"/>
</dbReference>
<dbReference type="InterPro" id="IPR014710">
    <property type="entry name" value="RmlC-like_jellyroll"/>
</dbReference>
<keyword evidence="12 18" id="KW-0472">Membrane</keyword>
<dbReference type="GO" id="GO:0030553">
    <property type="term" value="F:cGMP binding"/>
    <property type="evidence" value="ECO:0007669"/>
    <property type="project" value="UniProtKB-KW"/>
</dbReference>
<evidence type="ECO:0000256" key="8">
    <source>
        <dbReference type="ARBA" id="ARBA00022741"/>
    </source>
</evidence>
<dbReference type="Pfam" id="PF16526">
    <property type="entry name" value="CLZ"/>
    <property type="match status" value="1"/>
</dbReference>
<keyword evidence="15" id="KW-0407">Ion channel</keyword>
<keyword evidence="5" id="KW-0716">Sensory transduction</keyword>
<keyword evidence="4" id="KW-0116">cAMP-binding</keyword>
<dbReference type="SUPFAM" id="SSF81324">
    <property type="entry name" value="Voltage-gated potassium channels"/>
    <property type="match status" value="1"/>
</dbReference>
<keyword evidence="2" id="KW-0813">Transport</keyword>
<accession>A0A674B7L0</accession>
<keyword evidence="16" id="KW-0175">Coiled coil</keyword>
<organism evidence="20 21">
    <name type="scientific">Salmo trutta</name>
    <name type="common">Brown trout</name>
    <dbReference type="NCBI Taxonomy" id="8032"/>
    <lineage>
        <taxon>Eukaryota</taxon>
        <taxon>Metazoa</taxon>
        <taxon>Chordata</taxon>
        <taxon>Craniata</taxon>
        <taxon>Vertebrata</taxon>
        <taxon>Euteleostomi</taxon>
        <taxon>Actinopterygii</taxon>
        <taxon>Neopterygii</taxon>
        <taxon>Teleostei</taxon>
        <taxon>Protacanthopterygii</taxon>
        <taxon>Salmoniformes</taxon>
        <taxon>Salmonidae</taxon>
        <taxon>Salmoninae</taxon>
        <taxon>Salmo</taxon>
    </lineage>
</organism>
<evidence type="ECO:0000256" key="15">
    <source>
        <dbReference type="ARBA" id="ARBA00023303"/>
    </source>
</evidence>
<feature type="region of interest" description="Disordered" evidence="17">
    <location>
        <begin position="653"/>
        <end position="674"/>
    </location>
</feature>
<dbReference type="GO" id="GO:0005886">
    <property type="term" value="C:plasma membrane"/>
    <property type="evidence" value="ECO:0007669"/>
    <property type="project" value="TreeGrafter"/>
</dbReference>
<evidence type="ECO:0000256" key="13">
    <source>
        <dbReference type="ARBA" id="ARBA00023149"/>
    </source>
</evidence>
<dbReference type="Gene3D" id="2.60.120.10">
    <property type="entry name" value="Jelly Rolls"/>
    <property type="match status" value="1"/>
</dbReference>
<keyword evidence="10" id="KW-0142">cGMP-binding</keyword>
<dbReference type="GO" id="GO:0030552">
    <property type="term" value="F:cAMP binding"/>
    <property type="evidence" value="ECO:0007669"/>
    <property type="project" value="UniProtKB-KW"/>
</dbReference>
<dbReference type="SMART" id="SM00100">
    <property type="entry name" value="cNMP"/>
    <property type="match status" value="1"/>
</dbReference>
<dbReference type="PROSITE" id="PS00889">
    <property type="entry name" value="CNMP_BINDING_2"/>
    <property type="match status" value="1"/>
</dbReference>
<dbReference type="FunFam" id="1.10.287.630:FF:000001">
    <property type="entry name" value="Cyclic nucleotide-gated channel alpha 3"/>
    <property type="match status" value="1"/>
</dbReference>
<dbReference type="InterPro" id="IPR005821">
    <property type="entry name" value="Ion_trans_dom"/>
</dbReference>
<dbReference type="Gene3D" id="1.10.287.70">
    <property type="match status" value="1"/>
</dbReference>
<dbReference type="InterPro" id="IPR018490">
    <property type="entry name" value="cNMP-bd_dom_sf"/>
</dbReference>
<evidence type="ECO:0000256" key="18">
    <source>
        <dbReference type="SAM" id="Phobius"/>
    </source>
</evidence>
<dbReference type="GeneTree" id="ENSGT00940000155374"/>